<keyword evidence="2" id="KW-1185">Reference proteome</keyword>
<dbReference type="RefSeq" id="WP_264018404.1">
    <property type="nucleotide sequence ID" value="NZ_CP096973.1"/>
</dbReference>
<dbReference type="PANTHER" id="PTHR35336:SF5">
    <property type="entry name" value="ADENOSYLCOBINAMIDE AMIDOHYDROLASE"/>
    <property type="match status" value="1"/>
</dbReference>
<dbReference type="Proteomes" id="UP001164935">
    <property type="component" value="Chromosome"/>
</dbReference>
<dbReference type="InterPro" id="IPR002808">
    <property type="entry name" value="AdoCbi_amidolase"/>
</dbReference>
<dbReference type="PANTHER" id="PTHR35336">
    <property type="entry name" value="ADENOSYLCOBINAMIDE AMIDOHYDROLASE"/>
    <property type="match status" value="1"/>
</dbReference>
<dbReference type="KEGG" id="hqn:M0220_00840"/>
<dbReference type="AlphaFoldDB" id="A0AA46TQM5"/>
<dbReference type="EMBL" id="CP096973">
    <property type="protein sequence ID" value="UYO74740.1"/>
    <property type="molecule type" value="Genomic_DNA"/>
</dbReference>
<sequence length="239" mass="25011">MSELETLSFSQPLTWSQSEHCLVVSAAEPLYTLSSALVGGGFGHCQHFANFHVDKDYDGHHPKDDLLRWLADQRLPLSAVAMMTAVRLHSACAVSVPLAATTNGVLALVTAGVGNAVDISVSSDADPRLMLRSTPRVGTINTFLFLDAHLTDGALVNASLSATEAKVQALREMGVNDPFSETPATGTSTDSLSIAATQRGDPTPYAGSGTAIGRAIGQAVYQATLGSLTKSQQVSPCWG</sequence>
<evidence type="ECO:0000313" key="1">
    <source>
        <dbReference type="EMBL" id="UYO74740.1"/>
    </source>
</evidence>
<reference evidence="1" key="1">
    <citation type="submission" date="2022-05" db="EMBL/GenBank/DDBJ databases">
        <title>Complete sequence of a novel PHA-producing Halomonas strain.</title>
        <authorList>
            <person name="Zheng Z."/>
        </authorList>
    </citation>
    <scope>NUCLEOTIDE SEQUENCE</scope>
    <source>
        <strain evidence="1">ZZQ-149</strain>
    </source>
</reference>
<evidence type="ECO:0000313" key="2">
    <source>
        <dbReference type="Proteomes" id="UP001164935"/>
    </source>
</evidence>
<dbReference type="Pfam" id="PF01955">
    <property type="entry name" value="CbiZ"/>
    <property type="match status" value="1"/>
</dbReference>
<name>A0AA46TQM5_9GAMM</name>
<dbReference type="InterPro" id="IPR052209">
    <property type="entry name" value="CbiZ"/>
</dbReference>
<gene>
    <name evidence="1" type="ORF">M0220_00840</name>
</gene>
<protein>
    <submittedName>
        <fullName evidence="1">Adenosylcobinamide amidohydrolase</fullName>
    </submittedName>
</protein>
<proteinExistence type="predicted"/>
<accession>A0AA46TQM5</accession>
<organism evidence="1 2">
    <name type="scientific">Halomonas qinghailakensis</name>
    <dbReference type="NCBI Taxonomy" id="2937790"/>
    <lineage>
        <taxon>Bacteria</taxon>
        <taxon>Pseudomonadati</taxon>
        <taxon>Pseudomonadota</taxon>
        <taxon>Gammaproteobacteria</taxon>
        <taxon>Oceanospirillales</taxon>
        <taxon>Halomonadaceae</taxon>
        <taxon>Halomonas</taxon>
    </lineage>
</organism>